<dbReference type="RefSeq" id="WP_094290040.1">
    <property type="nucleotide sequence ID" value="NZ_NOIG01000008.1"/>
</dbReference>
<dbReference type="Pfam" id="PF00563">
    <property type="entry name" value="EAL"/>
    <property type="match status" value="1"/>
</dbReference>
<dbReference type="InterPro" id="IPR050706">
    <property type="entry name" value="Cyclic-di-GMP_PDE-like"/>
</dbReference>
<evidence type="ECO:0000313" key="2">
    <source>
        <dbReference type="EMBL" id="OYD49884.1"/>
    </source>
</evidence>
<accession>A0A235ELI7</accession>
<dbReference type="InterPro" id="IPR001633">
    <property type="entry name" value="EAL_dom"/>
</dbReference>
<evidence type="ECO:0000313" key="3">
    <source>
        <dbReference type="Proteomes" id="UP000215441"/>
    </source>
</evidence>
<dbReference type="EMBL" id="NOIG01000008">
    <property type="protein sequence ID" value="OYD49884.1"/>
    <property type="molecule type" value="Genomic_DNA"/>
</dbReference>
<dbReference type="CDD" id="cd01948">
    <property type="entry name" value="EAL"/>
    <property type="match status" value="1"/>
</dbReference>
<dbReference type="AlphaFoldDB" id="A0A235ELI7"/>
<dbReference type="SUPFAM" id="SSF141868">
    <property type="entry name" value="EAL domain-like"/>
    <property type="match status" value="1"/>
</dbReference>
<comment type="caution">
    <text evidence="2">The sequence shown here is derived from an EMBL/GenBank/DDBJ whole genome shotgun (WGS) entry which is preliminary data.</text>
</comment>
<gene>
    <name evidence="2" type="ORF">CBY09_13110</name>
</gene>
<feature type="domain" description="EAL" evidence="1">
    <location>
        <begin position="23"/>
        <end position="270"/>
    </location>
</feature>
<dbReference type="Proteomes" id="UP000215441">
    <property type="component" value="Unassembled WGS sequence"/>
</dbReference>
<protein>
    <submittedName>
        <fullName evidence="2">Diguanylate phosphodiesterase</fullName>
    </submittedName>
</protein>
<organism evidence="2 3">
    <name type="scientific">Acidovorax kalamii</name>
    <dbReference type="NCBI Taxonomy" id="2004485"/>
    <lineage>
        <taxon>Bacteria</taxon>
        <taxon>Pseudomonadati</taxon>
        <taxon>Pseudomonadota</taxon>
        <taxon>Betaproteobacteria</taxon>
        <taxon>Burkholderiales</taxon>
        <taxon>Comamonadaceae</taxon>
        <taxon>Acidovorax</taxon>
    </lineage>
</organism>
<dbReference type="Gene3D" id="3.20.20.450">
    <property type="entry name" value="EAL domain"/>
    <property type="match status" value="1"/>
</dbReference>
<keyword evidence="3" id="KW-1185">Reference proteome</keyword>
<dbReference type="PROSITE" id="PS50883">
    <property type="entry name" value="EAL"/>
    <property type="match status" value="1"/>
</dbReference>
<proteinExistence type="predicted"/>
<evidence type="ECO:0000259" key="1">
    <source>
        <dbReference type="PROSITE" id="PS50883"/>
    </source>
</evidence>
<dbReference type="InterPro" id="IPR035919">
    <property type="entry name" value="EAL_sf"/>
</dbReference>
<reference evidence="2 3" key="1">
    <citation type="submission" date="2017-07" db="EMBL/GenBank/DDBJ databases">
        <title>Acidovorax KNDSW TSA 6 genome sequence and assembly.</title>
        <authorList>
            <person name="Mayilraj S."/>
        </authorList>
    </citation>
    <scope>NUCLEOTIDE SEQUENCE [LARGE SCALE GENOMIC DNA]</scope>
    <source>
        <strain evidence="2 3">KNDSW-TSA6</strain>
    </source>
</reference>
<sequence length="274" mass="30201">MRVLPLSPSNPAFPADFVPLGGTPRDCDDCGKAVGLGFQFDYAYQPIVDVGRRVVFAHEALVRGPNGEGAATVLSQVNDHNRYRFDQACRVKAIKGAAELGLTQPVSINFLPNAIYKPEVCIRTTLEAARAHGFPLSQIIFEVTEGERIEDGPWFAQILREYKRCGFQTAIDDFGAGFAGLKLLSDFQPDIIKIDMDLIRNVDTNRARQAIVRNLVQLCEDMGIQVVAEGIETPAERDFLFDAGIRLMQGYLFAKPAFRSVATVDALALDIPPR</sequence>
<name>A0A235ELI7_9BURK</name>
<dbReference type="PANTHER" id="PTHR33121">
    <property type="entry name" value="CYCLIC DI-GMP PHOSPHODIESTERASE PDEF"/>
    <property type="match status" value="1"/>
</dbReference>
<dbReference type="SMART" id="SM00052">
    <property type="entry name" value="EAL"/>
    <property type="match status" value="1"/>
</dbReference>
<dbReference type="GO" id="GO:0071111">
    <property type="term" value="F:cyclic-guanylate-specific phosphodiesterase activity"/>
    <property type="evidence" value="ECO:0007669"/>
    <property type="project" value="InterPro"/>
</dbReference>
<dbReference type="OrthoDB" id="9813903at2"/>
<dbReference type="PANTHER" id="PTHR33121:SF15">
    <property type="entry name" value="BLUE LIGHT- AND TEMPERATURE-REGULATED ANTIREPRESSOR BLUF"/>
    <property type="match status" value="1"/>
</dbReference>